<dbReference type="Proteomes" id="UP000198856">
    <property type="component" value="Unassembled WGS sequence"/>
</dbReference>
<dbReference type="RefSeq" id="WP_092703793.1">
    <property type="nucleotide sequence ID" value="NZ_FNFC01000013.1"/>
</dbReference>
<name>A0A1G8Y453_9EURY</name>
<dbReference type="AlphaFoldDB" id="A0A1G8Y453"/>
<keyword evidence="5" id="KW-0830">Ubiquinone</keyword>
<dbReference type="Pfam" id="PF13649">
    <property type="entry name" value="Methyltransf_25"/>
    <property type="match status" value="1"/>
</dbReference>
<dbReference type="EMBL" id="FNFC01000013">
    <property type="protein sequence ID" value="SDJ97497.1"/>
    <property type="molecule type" value="Genomic_DNA"/>
</dbReference>
<evidence type="ECO:0000313" key="6">
    <source>
        <dbReference type="Proteomes" id="UP000198856"/>
    </source>
</evidence>
<dbReference type="InterPro" id="IPR041698">
    <property type="entry name" value="Methyltransf_25"/>
</dbReference>
<evidence type="ECO:0000256" key="3">
    <source>
        <dbReference type="ARBA" id="ARBA00022691"/>
    </source>
</evidence>
<dbReference type="GO" id="GO:0032259">
    <property type="term" value="P:methylation"/>
    <property type="evidence" value="ECO:0007669"/>
    <property type="project" value="UniProtKB-KW"/>
</dbReference>
<feature type="domain" description="Methyltransferase" evidence="4">
    <location>
        <begin position="48"/>
        <end position="145"/>
    </location>
</feature>
<evidence type="ECO:0000259" key="4">
    <source>
        <dbReference type="Pfam" id="PF13649"/>
    </source>
</evidence>
<proteinExistence type="predicted"/>
<dbReference type="PANTHER" id="PTHR43464:SF19">
    <property type="entry name" value="UBIQUINONE BIOSYNTHESIS O-METHYLTRANSFERASE, MITOCHONDRIAL"/>
    <property type="match status" value="1"/>
</dbReference>
<keyword evidence="3" id="KW-0949">S-adenosyl-L-methionine</keyword>
<dbReference type="CDD" id="cd02440">
    <property type="entry name" value="AdoMet_MTases"/>
    <property type="match status" value="1"/>
</dbReference>
<dbReference type="PANTHER" id="PTHR43464">
    <property type="entry name" value="METHYLTRANSFERASE"/>
    <property type="match status" value="1"/>
</dbReference>
<accession>A0A1G8Y453</accession>
<evidence type="ECO:0000256" key="2">
    <source>
        <dbReference type="ARBA" id="ARBA00022679"/>
    </source>
</evidence>
<protein>
    <submittedName>
        <fullName evidence="5">Ubiquinone/menaquinone biosynthesis C-methylase UbiE</fullName>
    </submittedName>
</protein>
<gene>
    <name evidence="5" type="ORF">SAMN05216226_11365</name>
</gene>
<evidence type="ECO:0000256" key="1">
    <source>
        <dbReference type="ARBA" id="ARBA00022603"/>
    </source>
</evidence>
<organism evidence="5 6">
    <name type="scientific">Halovenus aranensis</name>
    <dbReference type="NCBI Taxonomy" id="890420"/>
    <lineage>
        <taxon>Archaea</taxon>
        <taxon>Methanobacteriati</taxon>
        <taxon>Methanobacteriota</taxon>
        <taxon>Stenosarchaea group</taxon>
        <taxon>Halobacteria</taxon>
        <taxon>Halobacteriales</taxon>
        <taxon>Haloarculaceae</taxon>
        <taxon>Halovenus</taxon>
    </lineage>
</organism>
<reference evidence="5 6" key="1">
    <citation type="submission" date="2016-10" db="EMBL/GenBank/DDBJ databases">
        <authorList>
            <person name="de Groot N.N."/>
        </authorList>
    </citation>
    <scope>NUCLEOTIDE SEQUENCE [LARGE SCALE GENOMIC DNA]</scope>
    <source>
        <strain evidence="5 6">IBRC-M10015</strain>
    </source>
</reference>
<dbReference type="Gene3D" id="3.40.50.150">
    <property type="entry name" value="Vaccinia Virus protein VP39"/>
    <property type="match status" value="1"/>
</dbReference>
<sequence>MTHWTEEMFVEHADVFERTMQGRVEGTDEEVDQLLDLLDDHGVSPDSVLDVACGIGRHTVEFGKRGLTVRGLDISPAYVESARERAGEAGVADAVTVEVGDMRELGARDGEYGLVTNMWTAFGYFDEATNEAVAAGFRERVADDGALVMELSNKEYTLGNYRDSHAGLDDGTLYVERNEYTPSTGRMETTFGLFEQDGDDYEHLGEVEWDLRLYAPAELRCLLERVGFSEVALYGGLDGAPLTRESNRLVVVARP</sequence>
<dbReference type="STRING" id="890420.SAMN05216226_11365"/>
<evidence type="ECO:0000313" key="5">
    <source>
        <dbReference type="EMBL" id="SDJ97497.1"/>
    </source>
</evidence>
<dbReference type="OrthoDB" id="1018at2157"/>
<keyword evidence="6" id="KW-1185">Reference proteome</keyword>
<keyword evidence="1 5" id="KW-0489">Methyltransferase</keyword>
<keyword evidence="2" id="KW-0808">Transferase</keyword>
<dbReference type="Gene3D" id="2.20.25.110">
    <property type="entry name" value="S-adenosyl-L-methionine-dependent methyltransferases"/>
    <property type="match status" value="1"/>
</dbReference>
<dbReference type="GO" id="GO:0008168">
    <property type="term" value="F:methyltransferase activity"/>
    <property type="evidence" value="ECO:0007669"/>
    <property type="project" value="UniProtKB-KW"/>
</dbReference>
<dbReference type="InterPro" id="IPR029063">
    <property type="entry name" value="SAM-dependent_MTases_sf"/>
</dbReference>
<dbReference type="SUPFAM" id="SSF53335">
    <property type="entry name" value="S-adenosyl-L-methionine-dependent methyltransferases"/>
    <property type="match status" value="1"/>
</dbReference>